<organism evidence="2 3">
    <name type="scientific">Halocynthiibacter halioticoli</name>
    <dbReference type="NCBI Taxonomy" id="2986804"/>
    <lineage>
        <taxon>Bacteria</taxon>
        <taxon>Pseudomonadati</taxon>
        <taxon>Pseudomonadota</taxon>
        <taxon>Alphaproteobacteria</taxon>
        <taxon>Rhodobacterales</taxon>
        <taxon>Paracoccaceae</taxon>
        <taxon>Halocynthiibacter</taxon>
    </lineage>
</organism>
<protein>
    <recommendedName>
        <fullName evidence="4">Lipoprotein</fullName>
    </recommendedName>
</protein>
<evidence type="ECO:0000313" key="2">
    <source>
        <dbReference type="EMBL" id="MCV6824211.1"/>
    </source>
</evidence>
<dbReference type="InterPro" id="IPR046705">
    <property type="entry name" value="DUF6778"/>
</dbReference>
<proteinExistence type="predicted"/>
<comment type="caution">
    <text evidence="2">The sequence shown here is derived from an EMBL/GenBank/DDBJ whole genome shotgun (WGS) entry which is preliminary data.</text>
</comment>
<keyword evidence="3" id="KW-1185">Reference proteome</keyword>
<gene>
    <name evidence="2" type="ORF">OH136_06535</name>
</gene>
<evidence type="ECO:0000256" key="1">
    <source>
        <dbReference type="SAM" id="SignalP"/>
    </source>
</evidence>
<evidence type="ECO:0008006" key="4">
    <source>
        <dbReference type="Google" id="ProtNLM"/>
    </source>
</evidence>
<keyword evidence="1" id="KW-0732">Signal</keyword>
<accession>A0AAE3J0D8</accession>
<dbReference type="RefSeq" id="WP_263953028.1">
    <property type="nucleotide sequence ID" value="NZ_JAOYFC010000001.1"/>
</dbReference>
<sequence>MSVLKATMAVAFAFVLAACSGGGKTKYEFTDGKIPQNTYTVSSINISVPETLVVSEANQYYPNADIVWRGDPPGDRHKQVKAIFEEGMGRGAKALSGSKSVNVNVQVTRFHSLTERARYAYGGTHSIRFILSVTDASTGQPIAPAREVHADLEAFGGDDAVRADFNGQTQKVRVTNHLALVIQRELAVIYLEESGA</sequence>
<reference evidence="2" key="1">
    <citation type="submission" date="2022-10" db="EMBL/GenBank/DDBJ databases">
        <authorList>
            <person name="Yue Y."/>
        </authorList>
    </citation>
    <scope>NUCLEOTIDE SEQUENCE</scope>
    <source>
        <strain evidence="2">Z654</strain>
    </source>
</reference>
<dbReference type="PROSITE" id="PS51257">
    <property type="entry name" value="PROKAR_LIPOPROTEIN"/>
    <property type="match status" value="1"/>
</dbReference>
<evidence type="ECO:0000313" key="3">
    <source>
        <dbReference type="Proteomes" id="UP001208041"/>
    </source>
</evidence>
<feature type="signal peptide" evidence="1">
    <location>
        <begin position="1"/>
        <end position="17"/>
    </location>
</feature>
<dbReference type="AlphaFoldDB" id="A0AAE3J0D8"/>
<dbReference type="EMBL" id="JAOYFC010000001">
    <property type="protein sequence ID" value="MCV6824211.1"/>
    <property type="molecule type" value="Genomic_DNA"/>
</dbReference>
<name>A0AAE3J0D8_9RHOB</name>
<dbReference type="Proteomes" id="UP001208041">
    <property type="component" value="Unassembled WGS sequence"/>
</dbReference>
<dbReference type="Pfam" id="PF20569">
    <property type="entry name" value="DUF6778"/>
    <property type="match status" value="1"/>
</dbReference>
<feature type="chain" id="PRO_5042049840" description="Lipoprotein" evidence="1">
    <location>
        <begin position="18"/>
        <end position="196"/>
    </location>
</feature>